<dbReference type="EMBL" id="GBRH01227034">
    <property type="protein sequence ID" value="JAD70861.1"/>
    <property type="molecule type" value="Transcribed_RNA"/>
</dbReference>
<reference evidence="1" key="2">
    <citation type="journal article" date="2015" name="Data Brief">
        <title>Shoot transcriptome of the giant reed, Arundo donax.</title>
        <authorList>
            <person name="Barrero R.A."/>
            <person name="Guerrero F.D."/>
            <person name="Moolhuijzen P."/>
            <person name="Goolsby J.A."/>
            <person name="Tidwell J."/>
            <person name="Bellgard S.E."/>
            <person name="Bellgard M.I."/>
        </authorList>
    </citation>
    <scope>NUCLEOTIDE SEQUENCE</scope>
    <source>
        <tissue evidence="1">Shoot tissue taken approximately 20 cm above the soil surface</tissue>
    </source>
</reference>
<accession>A0A0A9C5K1</accession>
<evidence type="ECO:0000313" key="1">
    <source>
        <dbReference type="EMBL" id="JAD70861.1"/>
    </source>
</evidence>
<reference evidence="1" key="1">
    <citation type="submission" date="2014-09" db="EMBL/GenBank/DDBJ databases">
        <authorList>
            <person name="Magalhaes I.L.F."/>
            <person name="Oliveira U."/>
            <person name="Santos F.R."/>
            <person name="Vidigal T.H.D.A."/>
            <person name="Brescovit A.D."/>
            <person name="Santos A.J."/>
        </authorList>
    </citation>
    <scope>NUCLEOTIDE SEQUENCE</scope>
    <source>
        <tissue evidence="1">Shoot tissue taken approximately 20 cm above the soil surface</tissue>
    </source>
</reference>
<proteinExistence type="predicted"/>
<organism evidence="1">
    <name type="scientific">Arundo donax</name>
    <name type="common">Giant reed</name>
    <name type="synonym">Donax arundinaceus</name>
    <dbReference type="NCBI Taxonomy" id="35708"/>
    <lineage>
        <taxon>Eukaryota</taxon>
        <taxon>Viridiplantae</taxon>
        <taxon>Streptophyta</taxon>
        <taxon>Embryophyta</taxon>
        <taxon>Tracheophyta</taxon>
        <taxon>Spermatophyta</taxon>
        <taxon>Magnoliopsida</taxon>
        <taxon>Liliopsida</taxon>
        <taxon>Poales</taxon>
        <taxon>Poaceae</taxon>
        <taxon>PACMAD clade</taxon>
        <taxon>Arundinoideae</taxon>
        <taxon>Arundineae</taxon>
        <taxon>Arundo</taxon>
    </lineage>
</organism>
<protein>
    <submittedName>
        <fullName evidence="1">Uncharacterized protein</fullName>
    </submittedName>
</protein>
<sequence>MSQPSNHKLCTHPWAFRRRICACVT</sequence>
<dbReference type="AlphaFoldDB" id="A0A0A9C5K1"/>
<name>A0A0A9C5K1_ARUDO</name>